<evidence type="ECO:0000256" key="1">
    <source>
        <dbReference type="ARBA" id="ARBA00000085"/>
    </source>
</evidence>
<organism evidence="8 9">
    <name type="scientific">candidate division MSBL1 archaeon SCGC-AAA382A20</name>
    <dbReference type="NCBI Taxonomy" id="1698280"/>
    <lineage>
        <taxon>Archaea</taxon>
        <taxon>Methanobacteriati</taxon>
        <taxon>Methanobacteriota</taxon>
        <taxon>candidate division MSBL1</taxon>
    </lineage>
</organism>
<accession>A0A133VFL6</accession>
<dbReference type="GO" id="GO:0005524">
    <property type="term" value="F:ATP binding"/>
    <property type="evidence" value="ECO:0007669"/>
    <property type="project" value="UniProtKB-KW"/>
</dbReference>
<comment type="catalytic activity">
    <reaction evidence="1">
        <text>ATP + protein L-histidine = ADP + protein N-phospho-L-histidine.</text>
        <dbReference type="EC" id="2.7.13.3"/>
    </reaction>
</comment>
<dbReference type="Pfam" id="PF02518">
    <property type="entry name" value="HATPase_c"/>
    <property type="match status" value="1"/>
</dbReference>
<dbReference type="PROSITE" id="PS50109">
    <property type="entry name" value="HIS_KIN"/>
    <property type="match status" value="1"/>
</dbReference>
<evidence type="ECO:0000256" key="4">
    <source>
        <dbReference type="ARBA" id="ARBA00022741"/>
    </source>
</evidence>
<name>A0A133VFL6_9EURY</name>
<keyword evidence="3" id="KW-0808">Transferase</keyword>
<keyword evidence="6" id="KW-0067">ATP-binding</keyword>
<comment type="caution">
    <text evidence="8">The sequence shown here is derived from an EMBL/GenBank/DDBJ whole genome shotgun (WGS) entry which is preliminary data.</text>
</comment>
<keyword evidence="5" id="KW-0418">Kinase</keyword>
<dbReference type="InterPro" id="IPR050980">
    <property type="entry name" value="2C_sensor_his_kinase"/>
</dbReference>
<dbReference type="InterPro" id="IPR036890">
    <property type="entry name" value="HATPase_C_sf"/>
</dbReference>
<dbReference type="PANTHER" id="PTHR44936">
    <property type="entry name" value="SENSOR PROTEIN CREC"/>
    <property type="match status" value="1"/>
</dbReference>
<reference evidence="8 9" key="1">
    <citation type="journal article" date="2016" name="Sci. Rep.">
        <title>Metabolic traits of an uncultured archaeal lineage -MSBL1- from brine pools of the Red Sea.</title>
        <authorList>
            <person name="Mwirichia R."/>
            <person name="Alam I."/>
            <person name="Rashid M."/>
            <person name="Vinu M."/>
            <person name="Ba-Alawi W."/>
            <person name="Anthony Kamau A."/>
            <person name="Kamanda Ngugi D."/>
            <person name="Goker M."/>
            <person name="Klenk H.P."/>
            <person name="Bajic V."/>
            <person name="Stingl U."/>
        </authorList>
    </citation>
    <scope>NUCLEOTIDE SEQUENCE [LARGE SCALE GENOMIC DNA]</scope>
    <source>
        <strain evidence="8">SCGC-AAA382A20</strain>
    </source>
</reference>
<dbReference type="AlphaFoldDB" id="A0A133VFL6"/>
<evidence type="ECO:0000313" key="9">
    <source>
        <dbReference type="Proteomes" id="UP000070263"/>
    </source>
</evidence>
<evidence type="ECO:0000256" key="6">
    <source>
        <dbReference type="ARBA" id="ARBA00022840"/>
    </source>
</evidence>
<keyword evidence="9" id="KW-1185">Reference proteome</keyword>
<dbReference type="GO" id="GO:0004673">
    <property type="term" value="F:protein histidine kinase activity"/>
    <property type="evidence" value="ECO:0007669"/>
    <property type="project" value="UniProtKB-EC"/>
</dbReference>
<feature type="domain" description="Histidine kinase" evidence="7">
    <location>
        <begin position="36"/>
        <end position="136"/>
    </location>
</feature>
<dbReference type="InterPro" id="IPR005467">
    <property type="entry name" value="His_kinase_dom"/>
</dbReference>
<keyword evidence="4" id="KW-0547">Nucleotide-binding</keyword>
<dbReference type="Proteomes" id="UP000070263">
    <property type="component" value="Unassembled WGS sequence"/>
</dbReference>
<proteinExistence type="predicted"/>
<dbReference type="EC" id="2.7.13.3" evidence="2"/>
<evidence type="ECO:0000313" key="8">
    <source>
        <dbReference type="EMBL" id="KXB05232.1"/>
    </source>
</evidence>
<dbReference type="SUPFAM" id="SSF55874">
    <property type="entry name" value="ATPase domain of HSP90 chaperone/DNA topoisomerase II/histidine kinase"/>
    <property type="match status" value="1"/>
</dbReference>
<evidence type="ECO:0000256" key="3">
    <source>
        <dbReference type="ARBA" id="ARBA00022679"/>
    </source>
</evidence>
<dbReference type="Gene3D" id="3.30.565.10">
    <property type="entry name" value="Histidine kinase-like ATPase, C-terminal domain"/>
    <property type="match status" value="1"/>
</dbReference>
<gene>
    <name evidence="8" type="ORF">AKJ51_05225</name>
</gene>
<evidence type="ECO:0000259" key="7">
    <source>
        <dbReference type="PROSITE" id="PS50109"/>
    </source>
</evidence>
<dbReference type="PRINTS" id="PR00344">
    <property type="entry name" value="BCTRLSENSOR"/>
</dbReference>
<evidence type="ECO:0000256" key="2">
    <source>
        <dbReference type="ARBA" id="ARBA00012438"/>
    </source>
</evidence>
<dbReference type="InterPro" id="IPR004358">
    <property type="entry name" value="Sig_transdc_His_kin-like_C"/>
</dbReference>
<protein>
    <recommendedName>
        <fullName evidence="2">histidine kinase</fullName>
        <ecNumber evidence="2">2.7.13.3</ecNumber>
    </recommendedName>
</protein>
<dbReference type="EMBL" id="LHYE01000107">
    <property type="protein sequence ID" value="KXB05232.1"/>
    <property type="molecule type" value="Genomic_DNA"/>
</dbReference>
<evidence type="ECO:0000256" key="5">
    <source>
        <dbReference type="ARBA" id="ARBA00022777"/>
    </source>
</evidence>
<sequence length="136" mass="15160">MTIKNVVSENEPQAFEKCIDIEHGETDCEVRGGPLLEELFHNLVENSILHSNCDRIRISSKENEEECIVTIEDDGKEISEEDKDKIFGRGYKKGETGGSGLGLFLVKEIAESYGGNIQVKNSKLGGVRFDVRLKKS</sequence>
<dbReference type="InterPro" id="IPR003594">
    <property type="entry name" value="HATPase_dom"/>
</dbReference>
<dbReference type="SMART" id="SM00387">
    <property type="entry name" value="HATPase_c"/>
    <property type="match status" value="1"/>
</dbReference>
<dbReference type="PANTHER" id="PTHR44936:SF10">
    <property type="entry name" value="SENSOR PROTEIN RSTB"/>
    <property type="match status" value="1"/>
</dbReference>